<gene>
    <name evidence="1" type="ORF">M413DRAFT_442371</name>
</gene>
<protein>
    <submittedName>
        <fullName evidence="1">Uncharacterized protein</fullName>
    </submittedName>
</protein>
<dbReference type="AlphaFoldDB" id="A0A0C2Y3E5"/>
<reference evidence="2" key="2">
    <citation type="submission" date="2015-01" db="EMBL/GenBank/DDBJ databases">
        <title>Evolutionary Origins and Diversification of the Mycorrhizal Mutualists.</title>
        <authorList>
            <consortium name="DOE Joint Genome Institute"/>
            <consortium name="Mycorrhizal Genomics Consortium"/>
            <person name="Kohler A."/>
            <person name="Kuo A."/>
            <person name="Nagy L.G."/>
            <person name="Floudas D."/>
            <person name="Copeland A."/>
            <person name="Barry K.W."/>
            <person name="Cichocki N."/>
            <person name="Veneault-Fourrey C."/>
            <person name="LaButti K."/>
            <person name="Lindquist E.A."/>
            <person name="Lipzen A."/>
            <person name="Lundell T."/>
            <person name="Morin E."/>
            <person name="Murat C."/>
            <person name="Riley R."/>
            <person name="Ohm R."/>
            <person name="Sun H."/>
            <person name="Tunlid A."/>
            <person name="Henrissat B."/>
            <person name="Grigoriev I.V."/>
            <person name="Hibbett D.S."/>
            <person name="Martin F."/>
        </authorList>
    </citation>
    <scope>NUCLEOTIDE SEQUENCE [LARGE SCALE GENOMIC DNA]</scope>
    <source>
        <strain evidence="2">h7</strain>
    </source>
</reference>
<evidence type="ECO:0000313" key="1">
    <source>
        <dbReference type="EMBL" id="KIM44378.1"/>
    </source>
</evidence>
<sequence length="68" mass="7803">MQLRRSRCLCPFQTATPNGFASAHTCPTVRKQFLGLGNQLDVYTLQRASRVPRSHFLLQRYGTPHDTR</sequence>
<keyword evidence="2" id="KW-1185">Reference proteome</keyword>
<evidence type="ECO:0000313" key="2">
    <source>
        <dbReference type="Proteomes" id="UP000053424"/>
    </source>
</evidence>
<dbReference type="EMBL" id="KN831773">
    <property type="protein sequence ID" value="KIM44378.1"/>
    <property type="molecule type" value="Genomic_DNA"/>
</dbReference>
<organism evidence="1 2">
    <name type="scientific">Hebeloma cylindrosporum</name>
    <dbReference type="NCBI Taxonomy" id="76867"/>
    <lineage>
        <taxon>Eukaryota</taxon>
        <taxon>Fungi</taxon>
        <taxon>Dikarya</taxon>
        <taxon>Basidiomycota</taxon>
        <taxon>Agaricomycotina</taxon>
        <taxon>Agaricomycetes</taxon>
        <taxon>Agaricomycetidae</taxon>
        <taxon>Agaricales</taxon>
        <taxon>Agaricineae</taxon>
        <taxon>Hymenogastraceae</taxon>
        <taxon>Hebeloma</taxon>
    </lineage>
</organism>
<proteinExistence type="predicted"/>
<accession>A0A0C2Y3E5</accession>
<dbReference type="Proteomes" id="UP000053424">
    <property type="component" value="Unassembled WGS sequence"/>
</dbReference>
<dbReference type="HOGENOM" id="CLU_2794236_0_0_1"/>
<reference evidence="1 2" key="1">
    <citation type="submission" date="2014-04" db="EMBL/GenBank/DDBJ databases">
        <authorList>
            <consortium name="DOE Joint Genome Institute"/>
            <person name="Kuo A."/>
            <person name="Gay G."/>
            <person name="Dore J."/>
            <person name="Kohler A."/>
            <person name="Nagy L.G."/>
            <person name="Floudas D."/>
            <person name="Copeland A."/>
            <person name="Barry K.W."/>
            <person name="Cichocki N."/>
            <person name="Veneault-Fourrey C."/>
            <person name="LaButti K."/>
            <person name="Lindquist E.A."/>
            <person name="Lipzen A."/>
            <person name="Lundell T."/>
            <person name="Morin E."/>
            <person name="Murat C."/>
            <person name="Sun H."/>
            <person name="Tunlid A."/>
            <person name="Henrissat B."/>
            <person name="Grigoriev I.V."/>
            <person name="Hibbett D.S."/>
            <person name="Martin F."/>
            <person name="Nordberg H.P."/>
            <person name="Cantor M.N."/>
            <person name="Hua S.X."/>
        </authorList>
    </citation>
    <scope>NUCLEOTIDE SEQUENCE [LARGE SCALE GENOMIC DNA]</scope>
    <source>
        <strain evidence="2">h7</strain>
    </source>
</reference>
<name>A0A0C2Y3E5_HEBCY</name>